<gene>
    <name evidence="1" type="ORF">FCALED_LOCUS2858</name>
</gene>
<evidence type="ECO:0000313" key="1">
    <source>
        <dbReference type="EMBL" id="CAG8483957.1"/>
    </source>
</evidence>
<sequence length="43" mass="5056">MLSIRTKLLSSEWKSSKSCLKISPSSYSIFEMINVRVRNMFEK</sequence>
<feature type="non-terminal residue" evidence="1">
    <location>
        <position position="43"/>
    </location>
</feature>
<comment type="caution">
    <text evidence="1">The sequence shown here is derived from an EMBL/GenBank/DDBJ whole genome shotgun (WGS) entry which is preliminary data.</text>
</comment>
<dbReference type="EMBL" id="CAJVPQ010000467">
    <property type="protein sequence ID" value="CAG8483957.1"/>
    <property type="molecule type" value="Genomic_DNA"/>
</dbReference>
<keyword evidence="2" id="KW-1185">Reference proteome</keyword>
<evidence type="ECO:0000313" key="2">
    <source>
        <dbReference type="Proteomes" id="UP000789570"/>
    </source>
</evidence>
<reference evidence="1" key="1">
    <citation type="submission" date="2021-06" db="EMBL/GenBank/DDBJ databases">
        <authorList>
            <person name="Kallberg Y."/>
            <person name="Tangrot J."/>
            <person name="Rosling A."/>
        </authorList>
    </citation>
    <scope>NUCLEOTIDE SEQUENCE</scope>
    <source>
        <strain evidence="1">UK204</strain>
    </source>
</reference>
<protein>
    <submittedName>
        <fullName evidence="1">15139_t:CDS:1</fullName>
    </submittedName>
</protein>
<name>A0A9N8WGP8_9GLOM</name>
<dbReference type="AlphaFoldDB" id="A0A9N8WGP8"/>
<organism evidence="1 2">
    <name type="scientific">Funneliformis caledonium</name>
    <dbReference type="NCBI Taxonomy" id="1117310"/>
    <lineage>
        <taxon>Eukaryota</taxon>
        <taxon>Fungi</taxon>
        <taxon>Fungi incertae sedis</taxon>
        <taxon>Mucoromycota</taxon>
        <taxon>Glomeromycotina</taxon>
        <taxon>Glomeromycetes</taxon>
        <taxon>Glomerales</taxon>
        <taxon>Glomeraceae</taxon>
        <taxon>Funneliformis</taxon>
    </lineage>
</organism>
<proteinExistence type="predicted"/>
<accession>A0A9N8WGP8</accession>
<dbReference type="Proteomes" id="UP000789570">
    <property type="component" value="Unassembled WGS sequence"/>
</dbReference>